<dbReference type="PANTHER" id="PTHR35787">
    <property type="entry name" value="GLYCEROL UPTAKE OPERON ANTITERMINATOR REGULATORY PROTEIN"/>
    <property type="match status" value="1"/>
</dbReference>
<dbReference type="KEGG" id="snq:CP978_00985"/>
<proteinExistence type="predicted"/>
<evidence type="ECO:0000313" key="1">
    <source>
        <dbReference type="EMBL" id="AJE38762.1"/>
    </source>
</evidence>
<sequence length="189" mass="20542">MDTPSLPALLEEHPVAASVKNEADLQAVLRADCKIVFLLYGTVLDLPAVVHRLKDAGRIVLVNVDLLEGFAGKEIVVRYIKERTDADGILSSKAFMVRAARELGLFAVHRFFLIDSMSYRNLAPQVRQSKADCVEILPGCMPRVISWVVADIDVPLIAGGLVCDRDDVFAALKAGASAIASSNHDVWAM</sequence>
<dbReference type="AlphaFoldDB" id="A0A0B5DFH9"/>
<evidence type="ECO:0000313" key="3">
    <source>
        <dbReference type="Proteomes" id="UP000031526"/>
    </source>
</evidence>
<dbReference type="InterPro" id="IPR013785">
    <property type="entry name" value="Aldolase_TIM"/>
</dbReference>
<dbReference type="OrthoDB" id="9799580at2"/>
<dbReference type="SUPFAM" id="SSF110391">
    <property type="entry name" value="GlpP-like"/>
    <property type="match status" value="1"/>
</dbReference>
<reference evidence="3" key="1">
    <citation type="submission" date="2014-09" db="EMBL/GenBank/DDBJ databases">
        <title>Sequence of the Streptomyces nodosus genome.</title>
        <authorList>
            <person name="Sweeney P."/>
            <person name="Stephens N."/>
            <person name="Murphy C."/>
            <person name="Caffrey P."/>
        </authorList>
    </citation>
    <scope>NUCLEOTIDE SEQUENCE [LARGE SCALE GENOMIC DNA]</scope>
    <source>
        <strain evidence="3">ATCC 14899</strain>
    </source>
</reference>
<dbReference type="HOGENOM" id="CLU_111516_0_1_11"/>
<evidence type="ECO:0000313" key="4">
    <source>
        <dbReference type="Proteomes" id="UP000325763"/>
    </source>
</evidence>
<dbReference type="EMBL" id="CP009313">
    <property type="protein sequence ID" value="AJE38762.1"/>
    <property type="molecule type" value="Genomic_DNA"/>
</dbReference>
<dbReference type="Gene3D" id="3.20.20.70">
    <property type="entry name" value="Aldolase class I"/>
    <property type="match status" value="1"/>
</dbReference>
<reference evidence="1 3" key="2">
    <citation type="journal article" date="2016" name="Appl. Microbiol. Biotechnol.">
        <title>Exploiting the genome sequence of Streptomyces nodosus for enhanced antibiotic production.</title>
        <authorList>
            <person name="Sweeney P."/>
            <person name="Murphy C.D."/>
            <person name="Caffrey P."/>
        </authorList>
    </citation>
    <scope>NUCLEOTIDE SEQUENCE [LARGE SCALE GENOMIC DNA]</scope>
    <source>
        <strain evidence="1 3">ATCC 14899</strain>
    </source>
</reference>
<evidence type="ECO:0000313" key="2">
    <source>
        <dbReference type="EMBL" id="QEV37342.1"/>
    </source>
</evidence>
<dbReference type="Pfam" id="PF04309">
    <property type="entry name" value="G3P_antiterm"/>
    <property type="match status" value="1"/>
</dbReference>
<dbReference type="InterPro" id="IPR006699">
    <property type="entry name" value="GlpP"/>
</dbReference>
<dbReference type="Proteomes" id="UP000031526">
    <property type="component" value="Chromosome"/>
</dbReference>
<reference evidence="2 4" key="3">
    <citation type="submission" date="2017-09" db="EMBL/GenBank/DDBJ databases">
        <title>Streptomyces genome completion.</title>
        <authorList>
            <person name="Lee N."/>
            <person name="Cho B.-K."/>
        </authorList>
    </citation>
    <scope>NUCLEOTIDE SEQUENCE [LARGE SCALE GENOMIC DNA]</scope>
    <source>
        <strain evidence="2 4">ATCC 14899</strain>
    </source>
</reference>
<dbReference type="EMBL" id="CP023747">
    <property type="protein sequence ID" value="QEV37342.1"/>
    <property type="molecule type" value="Genomic_DNA"/>
</dbReference>
<dbReference type="Proteomes" id="UP000325763">
    <property type="component" value="Chromosome"/>
</dbReference>
<dbReference type="GO" id="GO:0006071">
    <property type="term" value="P:glycerol metabolic process"/>
    <property type="evidence" value="ECO:0007669"/>
    <property type="project" value="InterPro"/>
</dbReference>
<name>A0A0B5DFH9_9ACTN</name>
<dbReference type="STRING" id="40318.SNOD_00635"/>
<dbReference type="PIRSF" id="PIRSF016897">
    <property type="entry name" value="GlpP"/>
    <property type="match status" value="1"/>
</dbReference>
<organism evidence="1 3">
    <name type="scientific">Streptomyces nodosus</name>
    <dbReference type="NCBI Taxonomy" id="40318"/>
    <lineage>
        <taxon>Bacteria</taxon>
        <taxon>Bacillati</taxon>
        <taxon>Actinomycetota</taxon>
        <taxon>Actinomycetes</taxon>
        <taxon>Kitasatosporales</taxon>
        <taxon>Streptomycetaceae</taxon>
        <taxon>Streptomyces</taxon>
    </lineage>
</organism>
<gene>
    <name evidence="2" type="ORF">CP978_00985</name>
    <name evidence="1" type="ORF">SNOD_00635</name>
</gene>
<dbReference type="GO" id="GO:0006355">
    <property type="term" value="P:regulation of DNA-templated transcription"/>
    <property type="evidence" value="ECO:0007669"/>
    <property type="project" value="InterPro"/>
</dbReference>
<accession>A0A0B5DFH9</accession>
<protein>
    <submittedName>
        <fullName evidence="2">Glycerol-3-phosphate responsive antiterminator</fullName>
    </submittedName>
</protein>
<dbReference type="PANTHER" id="PTHR35787:SF1">
    <property type="entry name" value="GLYCEROL UPTAKE OPERON ANTITERMINATOR REGULATORY PROTEIN"/>
    <property type="match status" value="1"/>
</dbReference>
<keyword evidence="3" id="KW-1185">Reference proteome</keyword>